<feature type="region of interest" description="Disordered" evidence="2">
    <location>
        <begin position="251"/>
        <end position="321"/>
    </location>
</feature>
<dbReference type="PANTHER" id="PTHR31662:SF33">
    <property type="entry name" value="DNA-BINDING STOREKEEPER PROTEIN TRANSCRIPTIONAL REGULATOR-LIKE PROTEIN"/>
    <property type="match status" value="1"/>
</dbReference>
<dbReference type="OMA" id="KSVWGSE"/>
<feature type="region of interest" description="Disordered" evidence="2">
    <location>
        <begin position="1"/>
        <end position="146"/>
    </location>
</feature>
<evidence type="ECO:0000259" key="4">
    <source>
        <dbReference type="Pfam" id="PF22757"/>
    </source>
</evidence>
<organism evidence="5 6">
    <name type="scientific">Brassica oleracea var. oleracea</name>
    <dbReference type="NCBI Taxonomy" id="109376"/>
    <lineage>
        <taxon>Eukaryota</taxon>
        <taxon>Viridiplantae</taxon>
        <taxon>Streptophyta</taxon>
        <taxon>Embryophyta</taxon>
        <taxon>Tracheophyta</taxon>
        <taxon>Spermatophyta</taxon>
        <taxon>Magnoliopsida</taxon>
        <taxon>eudicotyledons</taxon>
        <taxon>Gunneridae</taxon>
        <taxon>Pentapetalae</taxon>
        <taxon>rosids</taxon>
        <taxon>malvids</taxon>
        <taxon>Brassicales</taxon>
        <taxon>Brassicaceae</taxon>
        <taxon>Brassiceae</taxon>
        <taxon>Brassica</taxon>
    </lineage>
</organism>
<evidence type="ECO:0000259" key="3">
    <source>
        <dbReference type="Pfam" id="PF04504"/>
    </source>
</evidence>
<reference evidence="5 6" key="1">
    <citation type="journal article" date="2014" name="Genome Biol.">
        <title>Transcriptome and methylome profiling reveals relics of genome dominance in the mesopolyploid Brassica oleracea.</title>
        <authorList>
            <person name="Parkin I.A."/>
            <person name="Koh C."/>
            <person name="Tang H."/>
            <person name="Robinson S.J."/>
            <person name="Kagale S."/>
            <person name="Clarke W.E."/>
            <person name="Town C.D."/>
            <person name="Nixon J."/>
            <person name="Krishnakumar V."/>
            <person name="Bidwell S.L."/>
            <person name="Denoeud F."/>
            <person name="Belcram H."/>
            <person name="Links M.G."/>
            <person name="Just J."/>
            <person name="Clarke C."/>
            <person name="Bender T."/>
            <person name="Huebert T."/>
            <person name="Mason A.S."/>
            <person name="Pires J.C."/>
            <person name="Barker G."/>
            <person name="Moore J."/>
            <person name="Walley P.G."/>
            <person name="Manoli S."/>
            <person name="Batley J."/>
            <person name="Edwards D."/>
            <person name="Nelson M.N."/>
            <person name="Wang X."/>
            <person name="Paterson A.H."/>
            <person name="King G."/>
            <person name="Bancroft I."/>
            <person name="Chalhoub B."/>
            <person name="Sharpe A.G."/>
        </authorList>
    </citation>
    <scope>NUCLEOTIDE SEQUENCE</scope>
    <source>
        <strain evidence="5 6">cv. TO1000</strain>
    </source>
</reference>
<proteinExistence type="inferred from homology"/>
<dbReference type="Pfam" id="PF04504">
    <property type="entry name" value="GeBP-like_DBD"/>
    <property type="match status" value="1"/>
</dbReference>
<dbReference type="InterPro" id="IPR053933">
    <property type="entry name" value="GeBP-like_C"/>
</dbReference>
<dbReference type="GO" id="GO:0005634">
    <property type="term" value="C:nucleus"/>
    <property type="evidence" value="ECO:0007669"/>
    <property type="project" value="TreeGrafter"/>
</dbReference>
<dbReference type="GeneID" id="106343631"/>
<dbReference type="GO" id="GO:0006355">
    <property type="term" value="P:regulation of DNA-templated transcription"/>
    <property type="evidence" value="ECO:0007669"/>
    <property type="project" value="InterPro"/>
</dbReference>
<dbReference type="AlphaFoldDB" id="A0A0D3C9B9"/>
<sequence>MSGKRFNPLEDPPSASSSDEDDQVKTTSLAGNSSSEDETDDESSKNPSSNKPESAPEKQQVSNSESGSDEETDSDSQTVRVKKNPGSSSDANKSIAGTKDSAVVKNHDSKKVKPLTKKRSLSETDGAAAAASKEAKKVKSGGSGEEAKKTYFQRVWSEEDEIAVLQGLIDYRNDTGASPYDDTNAFYLSVKKSISFDVSKTQVIKKIWGLKTKYENNLGKEELTFSKPHDRKAFDLSKFVWGADAAALDSAVKSNGKSKKSSKSKVEPEKVALDSANGKSKKSSKSSSKKVEPEKQELASSSSPNGKSCEEEAMTNKGEASSVVEVDAFDKSVLVKALARFGVDDLSAQQGWSRLALEDKKRFEEEWKTLQLRELEFYSKKSGFIHEVITKMAESFPPNP</sequence>
<dbReference type="OrthoDB" id="661680at2759"/>
<dbReference type="STRING" id="109376.A0A0D3C9B9"/>
<comment type="similarity">
    <text evidence="1">Belongs to the GeBP family.</text>
</comment>
<evidence type="ECO:0000256" key="2">
    <source>
        <dbReference type="SAM" id="MobiDB-lite"/>
    </source>
</evidence>
<keyword evidence="6" id="KW-1185">Reference proteome</keyword>
<dbReference type="HOGENOM" id="CLU_051273_0_0_1"/>
<evidence type="ECO:0000313" key="5">
    <source>
        <dbReference type="EnsemblPlants" id="Bo5g014840.1"/>
    </source>
</evidence>
<dbReference type="InterPro" id="IPR007592">
    <property type="entry name" value="GEBP"/>
</dbReference>
<feature type="compositionally biased region" description="Basic residues" evidence="2">
    <location>
        <begin position="279"/>
        <end position="288"/>
    </location>
</feature>
<dbReference type="PANTHER" id="PTHR31662">
    <property type="entry name" value="BNAANNG10740D PROTEIN-RELATED"/>
    <property type="match status" value="1"/>
</dbReference>
<name>A0A0D3C9B9_BRAOL</name>
<dbReference type="Proteomes" id="UP000032141">
    <property type="component" value="Chromosome C5"/>
</dbReference>
<dbReference type="KEGG" id="boe:106343631"/>
<reference evidence="5" key="2">
    <citation type="submission" date="2015-03" db="UniProtKB">
        <authorList>
            <consortium name="EnsemblPlants"/>
        </authorList>
    </citation>
    <scope>IDENTIFICATION</scope>
</reference>
<dbReference type="EnsemblPlants" id="Bo5g014840.1">
    <property type="protein sequence ID" value="Bo5g014840.1"/>
    <property type="gene ID" value="Bo5g014840"/>
</dbReference>
<feature type="domain" description="Glabrous enhancer-binding protein-like DBD" evidence="3">
    <location>
        <begin position="152"/>
        <end position="242"/>
    </location>
</feature>
<evidence type="ECO:0000313" key="6">
    <source>
        <dbReference type="Proteomes" id="UP000032141"/>
    </source>
</evidence>
<dbReference type="RefSeq" id="XP_013638352.1">
    <property type="nucleotide sequence ID" value="XM_013782898.1"/>
</dbReference>
<dbReference type="Pfam" id="PF22757">
    <property type="entry name" value="GeBP-like_C"/>
    <property type="match status" value="1"/>
</dbReference>
<dbReference type="eggNOG" id="ENOG502RQE9">
    <property type="taxonomic scope" value="Eukaryota"/>
</dbReference>
<accession>A0A0D3C9B9</accession>
<dbReference type="Gramene" id="Bo5g014840.1">
    <property type="protein sequence ID" value="Bo5g014840.1"/>
    <property type="gene ID" value="Bo5g014840"/>
</dbReference>
<feature type="domain" description="Glabrous enhancer-binding protein-like C-terminal" evidence="4">
    <location>
        <begin position="327"/>
        <end position="394"/>
    </location>
</feature>
<dbReference type="InterPro" id="IPR053932">
    <property type="entry name" value="GeBP-like_DBD"/>
</dbReference>
<protein>
    <submittedName>
        <fullName evidence="5">Uncharacterized protein</fullName>
    </submittedName>
</protein>
<evidence type="ECO:0000256" key="1">
    <source>
        <dbReference type="ARBA" id="ARBA00010820"/>
    </source>
</evidence>